<dbReference type="Gene3D" id="1.25.40.10">
    <property type="entry name" value="Tetratricopeptide repeat domain"/>
    <property type="match status" value="1"/>
</dbReference>
<evidence type="ECO:0000313" key="2">
    <source>
        <dbReference type="EMBL" id="TKA66505.1"/>
    </source>
</evidence>
<name>A0A4U0WXF3_9PEZI</name>
<dbReference type="InterPro" id="IPR011990">
    <property type="entry name" value="TPR-like_helical_dom_sf"/>
</dbReference>
<evidence type="ECO:0000313" key="3">
    <source>
        <dbReference type="Proteomes" id="UP000308768"/>
    </source>
</evidence>
<reference evidence="2 3" key="1">
    <citation type="submission" date="2017-03" db="EMBL/GenBank/DDBJ databases">
        <title>Genomes of endolithic fungi from Antarctica.</title>
        <authorList>
            <person name="Coleine C."/>
            <person name="Masonjones S."/>
            <person name="Stajich J.E."/>
        </authorList>
    </citation>
    <scope>NUCLEOTIDE SEQUENCE [LARGE SCALE GENOMIC DNA]</scope>
    <source>
        <strain evidence="2 3">CCFEE 5187</strain>
    </source>
</reference>
<evidence type="ECO:0000256" key="1">
    <source>
        <dbReference type="SAM" id="MobiDB-lite"/>
    </source>
</evidence>
<dbReference type="AlphaFoldDB" id="A0A4U0WXF3"/>
<feature type="compositionally biased region" description="Basic residues" evidence="1">
    <location>
        <begin position="565"/>
        <end position="574"/>
    </location>
</feature>
<dbReference type="STRING" id="331657.A0A4U0WXF3"/>
<feature type="region of interest" description="Disordered" evidence="1">
    <location>
        <begin position="217"/>
        <end position="237"/>
    </location>
</feature>
<feature type="compositionally biased region" description="Polar residues" evidence="1">
    <location>
        <begin position="223"/>
        <end position="236"/>
    </location>
</feature>
<organism evidence="2 3">
    <name type="scientific">Cryomyces minteri</name>
    <dbReference type="NCBI Taxonomy" id="331657"/>
    <lineage>
        <taxon>Eukaryota</taxon>
        <taxon>Fungi</taxon>
        <taxon>Dikarya</taxon>
        <taxon>Ascomycota</taxon>
        <taxon>Pezizomycotina</taxon>
        <taxon>Dothideomycetes</taxon>
        <taxon>Dothideomycetes incertae sedis</taxon>
        <taxon>Cryomyces</taxon>
    </lineage>
</organism>
<dbReference type="SUPFAM" id="SSF48452">
    <property type="entry name" value="TPR-like"/>
    <property type="match status" value="1"/>
</dbReference>
<sequence>MDIRDLRALYDSHDVRKTVRFDLPQTPVRTRRLGSIHGNLSSDEALHLWEHANLLFYNYEWEEAIMGYRRIIKKADNPLFAALMSVNEGIVRCHLGEYYLASEAFIRAGRYDNKLAISSFLLGIAKFELGEFRKAQRAFQTCYELIRREAGNLDYGHSGLNFVLEKIDVERNILQCTVEGNQKQHGASLPLDGHCTLNRLPAGKVFEPAYPAVVRPSGGRRSAVQSPGQVIRQSAAPQEEVTRVQPDIWKRLPPWPAIKPAEVNTRSPRVTCRTLLESLDTSHFLAQGTFLINHLYEQALSERIKNAKTVKTDTKTDPKPKTVAPVADISVRPLGHCDLSAPESGYPNALLDDDIHANMWEHQPSRQKVSEVDRFVEGLPTPSLAESSAVLRSTVPLTRSHQRPDSRIVPIPEVPDYETFKDYIKELKQALRPSLVRPSSLMSTAAAYNPMNAALSMLPTLGSPTESVFAGLNTAKRTKAVREETLRIMEGGERRPFIRPRSAAYEAPTLPLVEDADEHDVDNMESGQIFLLGRQAALAAGDLAIYGIRDEHSDSRLVPEPLRFKASKSRKPTVRKGDTMDKTRDVRDHVG</sequence>
<dbReference type="EMBL" id="NAJN01001010">
    <property type="protein sequence ID" value="TKA66505.1"/>
    <property type="molecule type" value="Genomic_DNA"/>
</dbReference>
<proteinExistence type="predicted"/>
<accession>A0A4U0WXF3</accession>
<dbReference type="OrthoDB" id="3946454at2759"/>
<comment type="caution">
    <text evidence="2">The sequence shown here is derived from an EMBL/GenBank/DDBJ whole genome shotgun (WGS) entry which is preliminary data.</text>
</comment>
<keyword evidence="3" id="KW-1185">Reference proteome</keyword>
<feature type="compositionally biased region" description="Basic and acidic residues" evidence="1">
    <location>
        <begin position="575"/>
        <end position="591"/>
    </location>
</feature>
<protein>
    <submittedName>
        <fullName evidence="2">Uncharacterized protein</fullName>
    </submittedName>
</protein>
<dbReference type="Proteomes" id="UP000308768">
    <property type="component" value="Unassembled WGS sequence"/>
</dbReference>
<feature type="region of interest" description="Disordered" evidence="1">
    <location>
        <begin position="559"/>
        <end position="591"/>
    </location>
</feature>
<gene>
    <name evidence="2" type="ORF">B0A49_09377</name>
</gene>